<dbReference type="EMBL" id="JADIMT010000021">
    <property type="protein sequence ID" value="MBO8435584.1"/>
    <property type="molecule type" value="Genomic_DNA"/>
</dbReference>
<dbReference type="Proteomes" id="UP000823615">
    <property type="component" value="Unassembled WGS sequence"/>
</dbReference>
<accession>A0A9D9E1Z3</accession>
<protein>
    <submittedName>
        <fullName evidence="1">Uncharacterized protein</fullName>
    </submittedName>
</protein>
<sequence length="85" mass="9959">MWSKELRDYTLEHFGECGSTFLKSQQPRFYAVGFDKKAIFEDSLDKIIPESYREYPIVLFNRAGMGFLTAYKSVKDMVNDGWVMD</sequence>
<reference evidence="1" key="2">
    <citation type="journal article" date="2021" name="PeerJ">
        <title>Extensive microbial diversity within the chicken gut microbiome revealed by metagenomics and culture.</title>
        <authorList>
            <person name="Gilroy R."/>
            <person name="Ravi A."/>
            <person name="Getino M."/>
            <person name="Pursley I."/>
            <person name="Horton D.L."/>
            <person name="Alikhan N.F."/>
            <person name="Baker D."/>
            <person name="Gharbi K."/>
            <person name="Hall N."/>
            <person name="Watson M."/>
            <person name="Adriaenssens E.M."/>
            <person name="Foster-Nyarko E."/>
            <person name="Jarju S."/>
            <person name="Secka A."/>
            <person name="Antonio M."/>
            <person name="Oren A."/>
            <person name="Chaudhuri R.R."/>
            <person name="La Ragione R."/>
            <person name="Hildebrand F."/>
            <person name="Pallen M.J."/>
        </authorList>
    </citation>
    <scope>NUCLEOTIDE SEQUENCE</scope>
    <source>
        <strain evidence="1">7293</strain>
    </source>
</reference>
<gene>
    <name evidence="1" type="ORF">IAA97_01205</name>
</gene>
<evidence type="ECO:0000313" key="1">
    <source>
        <dbReference type="EMBL" id="MBO8435584.1"/>
    </source>
</evidence>
<name>A0A9D9E1Z3_9SPIO</name>
<organism evidence="1 2">
    <name type="scientific">Candidatus Ornithospirochaeta stercoripullorum</name>
    <dbReference type="NCBI Taxonomy" id="2840899"/>
    <lineage>
        <taxon>Bacteria</taxon>
        <taxon>Pseudomonadati</taxon>
        <taxon>Spirochaetota</taxon>
        <taxon>Spirochaetia</taxon>
        <taxon>Spirochaetales</taxon>
        <taxon>Spirochaetaceae</taxon>
        <taxon>Spirochaetaceae incertae sedis</taxon>
        <taxon>Candidatus Ornithospirochaeta</taxon>
    </lineage>
</organism>
<comment type="caution">
    <text evidence="1">The sequence shown here is derived from an EMBL/GenBank/DDBJ whole genome shotgun (WGS) entry which is preliminary data.</text>
</comment>
<dbReference type="AlphaFoldDB" id="A0A9D9E1Z3"/>
<evidence type="ECO:0000313" key="2">
    <source>
        <dbReference type="Proteomes" id="UP000823615"/>
    </source>
</evidence>
<reference evidence="1" key="1">
    <citation type="submission" date="2020-10" db="EMBL/GenBank/DDBJ databases">
        <authorList>
            <person name="Gilroy R."/>
        </authorList>
    </citation>
    <scope>NUCLEOTIDE SEQUENCE</scope>
    <source>
        <strain evidence="1">7293</strain>
    </source>
</reference>
<proteinExistence type="predicted"/>